<dbReference type="WBParaSite" id="PgR035X_g119_t03">
    <property type="protein sequence ID" value="PgR035X_g119_t03"/>
    <property type="gene ID" value="PgR035X_g119"/>
</dbReference>
<evidence type="ECO:0000313" key="1">
    <source>
        <dbReference type="Proteomes" id="UP000887569"/>
    </source>
</evidence>
<protein>
    <submittedName>
        <fullName evidence="2">Secreted protein</fullName>
    </submittedName>
</protein>
<dbReference type="Proteomes" id="UP000887569">
    <property type="component" value="Unplaced"/>
</dbReference>
<reference evidence="2" key="1">
    <citation type="submission" date="2022-11" db="UniProtKB">
        <authorList>
            <consortium name="WormBaseParasite"/>
        </authorList>
    </citation>
    <scope>IDENTIFICATION</scope>
</reference>
<dbReference type="AlphaFoldDB" id="A0A915BDT4"/>
<name>A0A915BDT4_PARUN</name>
<keyword evidence="1" id="KW-1185">Reference proteome</keyword>
<organism evidence="1 2">
    <name type="scientific">Parascaris univalens</name>
    <name type="common">Nematode worm</name>
    <dbReference type="NCBI Taxonomy" id="6257"/>
    <lineage>
        <taxon>Eukaryota</taxon>
        <taxon>Metazoa</taxon>
        <taxon>Ecdysozoa</taxon>
        <taxon>Nematoda</taxon>
        <taxon>Chromadorea</taxon>
        <taxon>Rhabditida</taxon>
        <taxon>Spirurina</taxon>
        <taxon>Ascaridomorpha</taxon>
        <taxon>Ascaridoidea</taxon>
        <taxon>Ascarididae</taxon>
        <taxon>Parascaris</taxon>
    </lineage>
</organism>
<evidence type="ECO:0000313" key="2">
    <source>
        <dbReference type="WBParaSite" id="PgR035X_g119_t03"/>
    </source>
</evidence>
<accession>A0A915BDT4</accession>
<proteinExistence type="predicted"/>
<sequence>HMIVPFISTQLLPLGLSLRSRLPTVCAVRTYLSGSNRPDKKGRLPLSADANGCSPYRWKRFCNVEHYVSWSGERNIYILPSSSTFI</sequence>